<dbReference type="AlphaFoldDB" id="A0A7G9YSL2"/>
<sequence length="194" mass="22499">MKSMKSRSIPELATIKIPESEVKKVLKRGKNSKEYMHYVNLIVKLLKITLEENLVSVLLFGSVARGEAGEGSDIDIVVVAKNFEPFGSRFEFFNEIERDLRTSKEYRNLKEKKLGTLISPIPLTPEEIKRTPPILLDLVTDGVILYDTDNFMKKQIEYLRNKLEEMSAKKIFLEDGRWYWDLKPNYKLGEVVEI</sequence>
<dbReference type="Gene3D" id="3.30.460.10">
    <property type="entry name" value="Beta Polymerase, domain 2"/>
    <property type="match status" value="1"/>
</dbReference>
<organism evidence="2">
    <name type="scientific">Candidatus Methanophagaceae archaeon ANME-1 ERB6</name>
    <dbReference type="NCBI Taxonomy" id="2759912"/>
    <lineage>
        <taxon>Archaea</taxon>
        <taxon>Methanobacteriati</taxon>
        <taxon>Methanobacteriota</taxon>
        <taxon>Stenosarchaea group</taxon>
        <taxon>Methanomicrobia</taxon>
        <taxon>Candidatus Methanophagales</taxon>
        <taxon>Candidatus Methanophagaceae</taxon>
    </lineage>
</organism>
<evidence type="ECO:0000313" key="2">
    <source>
        <dbReference type="EMBL" id="QNO50996.1"/>
    </source>
</evidence>
<gene>
    <name evidence="2" type="ORF">LCGFKGIO_00029</name>
</gene>
<evidence type="ECO:0000259" key="1">
    <source>
        <dbReference type="Pfam" id="PF01909"/>
    </source>
</evidence>
<accession>A0A7G9YSL2</accession>
<dbReference type="SUPFAM" id="SSF81301">
    <property type="entry name" value="Nucleotidyltransferase"/>
    <property type="match status" value="1"/>
</dbReference>
<proteinExistence type="predicted"/>
<dbReference type="InterPro" id="IPR002934">
    <property type="entry name" value="Polymerase_NTP_transf_dom"/>
</dbReference>
<dbReference type="InterPro" id="IPR052548">
    <property type="entry name" value="Type_VII_TA_antitoxin"/>
</dbReference>
<dbReference type="InterPro" id="IPR043519">
    <property type="entry name" value="NT_sf"/>
</dbReference>
<dbReference type="GO" id="GO:0016779">
    <property type="term" value="F:nucleotidyltransferase activity"/>
    <property type="evidence" value="ECO:0007669"/>
    <property type="project" value="InterPro"/>
</dbReference>
<dbReference type="PANTHER" id="PTHR33933:SF1">
    <property type="entry name" value="PROTEIN ADENYLYLTRANSFERASE MNTA-RELATED"/>
    <property type="match status" value="1"/>
</dbReference>
<protein>
    <recommendedName>
        <fullName evidence="1">Polymerase nucleotidyl transferase domain-containing protein</fullName>
    </recommendedName>
</protein>
<dbReference type="PANTHER" id="PTHR33933">
    <property type="entry name" value="NUCLEOTIDYLTRANSFERASE"/>
    <property type="match status" value="1"/>
</dbReference>
<name>A0A7G9YSL2_9EURY</name>
<dbReference type="Pfam" id="PF01909">
    <property type="entry name" value="NTP_transf_2"/>
    <property type="match status" value="1"/>
</dbReference>
<dbReference type="CDD" id="cd05403">
    <property type="entry name" value="NT_KNTase_like"/>
    <property type="match status" value="1"/>
</dbReference>
<reference evidence="2" key="1">
    <citation type="submission" date="2020-06" db="EMBL/GenBank/DDBJ databases">
        <title>Unique genomic features of the anaerobic methanotrophic archaea.</title>
        <authorList>
            <person name="Chadwick G.L."/>
            <person name="Skennerton C.T."/>
            <person name="Laso-Perez R."/>
            <person name="Leu A.O."/>
            <person name="Speth D.R."/>
            <person name="Yu H."/>
            <person name="Morgan-Lang C."/>
            <person name="Hatzenpichler R."/>
            <person name="Goudeau D."/>
            <person name="Malmstrom R."/>
            <person name="Brazelton W.J."/>
            <person name="Woyke T."/>
            <person name="Hallam S.J."/>
            <person name="Tyson G.W."/>
            <person name="Wegener G."/>
            <person name="Boetius A."/>
            <person name="Orphan V."/>
        </authorList>
    </citation>
    <scope>NUCLEOTIDE SEQUENCE</scope>
</reference>
<dbReference type="EMBL" id="MT631457">
    <property type="protein sequence ID" value="QNO50996.1"/>
    <property type="molecule type" value="Genomic_DNA"/>
</dbReference>
<feature type="domain" description="Polymerase nucleotidyl transferase" evidence="1">
    <location>
        <begin position="44"/>
        <end position="98"/>
    </location>
</feature>